<reference evidence="5" key="1">
    <citation type="submission" date="2025-08" db="UniProtKB">
        <authorList>
            <consortium name="RefSeq"/>
        </authorList>
    </citation>
    <scope>IDENTIFICATION</scope>
    <source>
        <tissue evidence="5">Gonad</tissue>
    </source>
</reference>
<dbReference type="Pfam" id="PF00078">
    <property type="entry name" value="RVT_1"/>
    <property type="match status" value="1"/>
</dbReference>
<dbReference type="CDD" id="cd03714">
    <property type="entry name" value="RT_DIRS1"/>
    <property type="match status" value="1"/>
</dbReference>
<dbReference type="PANTHER" id="PTHR33050">
    <property type="entry name" value="REVERSE TRANSCRIPTASE DOMAIN-CONTAINING PROTEIN"/>
    <property type="match status" value="1"/>
</dbReference>
<dbReference type="InterPro" id="IPR052055">
    <property type="entry name" value="Hepadnavirus_pol/RT"/>
</dbReference>
<dbReference type="Gene3D" id="3.10.10.10">
    <property type="entry name" value="HIV Type 1 Reverse Transcriptase, subunit A, domain 1"/>
    <property type="match status" value="1"/>
</dbReference>
<proteinExistence type="inferred from homology"/>
<dbReference type="InterPro" id="IPR043128">
    <property type="entry name" value="Rev_trsase/Diguanyl_cyclase"/>
</dbReference>
<dbReference type="OrthoDB" id="6771932at2759"/>
<evidence type="ECO:0000256" key="2">
    <source>
        <dbReference type="ARBA" id="ARBA00012180"/>
    </source>
</evidence>
<dbReference type="InterPro" id="IPR000477">
    <property type="entry name" value="RT_dom"/>
</dbReference>
<dbReference type="AlphaFoldDB" id="A0A6P5ADT2"/>
<dbReference type="PROSITE" id="PS50878">
    <property type="entry name" value="RT_POL"/>
    <property type="match status" value="1"/>
</dbReference>
<dbReference type="EC" id="3.1.26.4" evidence="2"/>
<organism evidence="4 5">
    <name type="scientific">Branchiostoma belcheri</name>
    <name type="common">Amphioxus</name>
    <dbReference type="NCBI Taxonomy" id="7741"/>
    <lineage>
        <taxon>Eukaryota</taxon>
        <taxon>Metazoa</taxon>
        <taxon>Chordata</taxon>
        <taxon>Cephalochordata</taxon>
        <taxon>Leptocardii</taxon>
        <taxon>Amphioxiformes</taxon>
        <taxon>Branchiostomatidae</taxon>
        <taxon>Branchiostoma</taxon>
    </lineage>
</organism>
<dbReference type="GO" id="GO:0004523">
    <property type="term" value="F:RNA-DNA hybrid ribonuclease activity"/>
    <property type="evidence" value="ECO:0007669"/>
    <property type="project" value="UniProtKB-EC"/>
</dbReference>
<evidence type="ECO:0000313" key="4">
    <source>
        <dbReference type="Proteomes" id="UP000515135"/>
    </source>
</evidence>
<protein>
    <recommendedName>
        <fullName evidence="2">ribonuclease H</fullName>
        <ecNumber evidence="2">3.1.26.4</ecNumber>
    </recommendedName>
</protein>
<dbReference type="RefSeq" id="XP_019644479.1">
    <property type="nucleotide sequence ID" value="XM_019788920.1"/>
</dbReference>
<dbReference type="PANTHER" id="PTHR33050:SF7">
    <property type="entry name" value="RIBONUCLEASE H"/>
    <property type="match status" value="1"/>
</dbReference>
<evidence type="ECO:0000259" key="3">
    <source>
        <dbReference type="PROSITE" id="PS50878"/>
    </source>
</evidence>
<dbReference type="CDD" id="cd09275">
    <property type="entry name" value="RNase_HI_RT_DIRS1"/>
    <property type="match status" value="1"/>
</dbReference>
<evidence type="ECO:0000256" key="1">
    <source>
        <dbReference type="ARBA" id="ARBA00010879"/>
    </source>
</evidence>
<dbReference type="Gene3D" id="3.30.70.270">
    <property type="match status" value="1"/>
</dbReference>
<gene>
    <name evidence="5" type="primary">LOC109485363</name>
</gene>
<sequence length="564" mass="63602">MESLRLIKHLVRPGDYMAKLDLTDAYFTIPVHKDDRKYLTFHWRGRFYQFQCLPFGIATAPRVFTKVMKVPIALLRRRGFRLVVYLDDILVIARSREMCRKVLQAAIDLISSMGFVPNLSKSVLEPTQRITFLGSGVDSTLMVMYLPEDKVSAIQQMADTLLSTDCPVSARDLAGIIGKLQATAPSVWHAPLHFRNLQRLLIRALRTSRGHWEGQVSLTAAARTDLVWWRDQLANANSRPILAPSADLEVESDASGTGWGGFCNGVHTGGRWTERESRAHINVLELQAASMTVRAFCKDIENGHVRVHSDNSTVVAYLNRLGGTRSLALLNATLDLWQWCADRNLSLSAKHIAGRENIRADFCSRHFSVATEWSLERNTFLSLQATIPLLSQGVDLFASRTNRQLEQYVSWHPEAEAMGTDAFTLRWNEWELAYAFPPFKLIPPTLQKVREDRAQVILIAPVWDTAVWYPVLLEMVVEEPILLPQHEHLLIQVESGLPHPEGSKLQLAAWHVCGDNMRCTAFRQRLAEFYWHHGGQEHNVNIPRPGTSGVAGAVDGILIPFVLL</sequence>
<comment type="similarity">
    <text evidence="1">Belongs to the beta type-B retroviral polymerase family. HERV class-II K(HML-2) pol subfamily.</text>
</comment>
<keyword evidence="4" id="KW-1185">Reference proteome</keyword>
<dbReference type="KEGG" id="bbel:109485363"/>
<dbReference type="InterPro" id="IPR043502">
    <property type="entry name" value="DNA/RNA_pol_sf"/>
</dbReference>
<feature type="domain" description="Reverse transcriptase" evidence="3">
    <location>
        <begin position="1"/>
        <end position="137"/>
    </location>
</feature>
<accession>A0A6P5ADT2</accession>
<dbReference type="Proteomes" id="UP000515135">
    <property type="component" value="Unplaced"/>
</dbReference>
<evidence type="ECO:0000313" key="5">
    <source>
        <dbReference type="RefSeq" id="XP_019644479.1"/>
    </source>
</evidence>
<name>A0A6P5ADT2_BRABE</name>
<dbReference type="GeneID" id="109485363"/>
<dbReference type="SUPFAM" id="SSF56672">
    <property type="entry name" value="DNA/RNA polymerases"/>
    <property type="match status" value="1"/>
</dbReference>